<dbReference type="InterPro" id="IPR051393">
    <property type="entry name" value="ABC_transporter_permease"/>
</dbReference>
<dbReference type="EMBL" id="JBHMAG010000002">
    <property type="protein sequence ID" value="MFB9750092.1"/>
    <property type="molecule type" value="Genomic_DNA"/>
</dbReference>
<comment type="similarity">
    <text evidence="7">Belongs to the binding-protein-dependent transport system permease family.</text>
</comment>
<feature type="transmembrane region" description="Helical" evidence="7">
    <location>
        <begin position="112"/>
        <end position="132"/>
    </location>
</feature>
<evidence type="ECO:0000256" key="4">
    <source>
        <dbReference type="ARBA" id="ARBA00022692"/>
    </source>
</evidence>
<gene>
    <name evidence="9" type="ORF">ACFFNY_00780</name>
</gene>
<dbReference type="Gene3D" id="1.10.3720.10">
    <property type="entry name" value="MetI-like"/>
    <property type="match status" value="1"/>
</dbReference>
<sequence>MNVKPYRSRYQKSDVTWAFLMIAPNVLGLAFFYMWPIIQTVYFSFTKWGDFGTYRWAGLTNYSRMLDDPTVWQALRNTAQYTFISVPIATALSILIAVLLNQKIRLVSLYRTLYFLPVVTMPAAIAMVWRWLYSTDYGLINQTLKLFSFSGVGWLSNPDIAPFSLILVGIWSSVGYNMIIFLAGLQGISKSYYEAAEIDGANRLTQFFRITLPVLTPTIFFATIISLINAFQVFDLIWMMIGEKNTSISSTQSLVYLFYKQAFILSDKGYAAGIAVLLFIIILAVTIVQMRLQKKWVHYE</sequence>
<evidence type="ECO:0000313" key="10">
    <source>
        <dbReference type="Proteomes" id="UP001589619"/>
    </source>
</evidence>
<dbReference type="SUPFAM" id="SSF160964">
    <property type="entry name" value="MalF N-terminal region-like"/>
    <property type="match status" value="1"/>
</dbReference>
<dbReference type="InterPro" id="IPR035906">
    <property type="entry name" value="MetI-like_sf"/>
</dbReference>
<keyword evidence="3" id="KW-1003">Cell membrane</keyword>
<dbReference type="PANTHER" id="PTHR30193:SF37">
    <property type="entry name" value="INNER MEMBRANE ABC TRANSPORTER PERMEASE PROTEIN YCJO"/>
    <property type="match status" value="1"/>
</dbReference>
<evidence type="ECO:0000256" key="5">
    <source>
        <dbReference type="ARBA" id="ARBA00022989"/>
    </source>
</evidence>
<keyword evidence="4 7" id="KW-0812">Transmembrane</keyword>
<evidence type="ECO:0000256" key="7">
    <source>
        <dbReference type="RuleBase" id="RU363032"/>
    </source>
</evidence>
<protein>
    <submittedName>
        <fullName evidence="9">Carbohydrate ABC transporter permease</fullName>
    </submittedName>
</protein>
<feature type="transmembrane region" description="Helical" evidence="7">
    <location>
        <begin position="15"/>
        <end position="38"/>
    </location>
</feature>
<dbReference type="PROSITE" id="PS50928">
    <property type="entry name" value="ABC_TM1"/>
    <property type="match status" value="1"/>
</dbReference>
<keyword evidence="2 7" id="KW-0813">Transport</keyword>
<evidence type="ECO:0000256" key="1">
    <source>
        <dbReference type="ARBA" id="ARBA00004651"/>
    </source>
</evidence>
<accession>A0ABV5VP92</accession>
<comment type="subcellular location">
    <subcellularLocation>
        <location evidence="1 7">Cell membrane</location>
        <topology evidence="1 7">Multi-pass membrane protein</topology>
    </subcellularLocation>
</comment>
<feature type="domain" description="ABC transmembrane type-1" evidence="8">
    <location>
        <begin position="75"/>
        <end position="289"/>
    </location>
</feature>
<comment type="caution">
    <text evidence="9">The sequence shown here is derived from an EMBL/GenBank/DDBJ whole genome shotgun (WGS) entry which is preliminary data.</text>
</comment>
<dbReference type="CDD" id="cd06261">
    <property type="entry name" value="TM_PBP2"/>
    <property type="match status" value="1"/>
</dbReference>
<feature type="transmembrane region" description="Helical" evidence="7">
    <location>
        <begin position="206"/>
        <end position="231"/>
    </location>
</feature>
<organism evidence="9 10">
    <name type="scientific">Paenibacillus hodogayensis</name>
    <dbReference type="NCBI Taxonomy" id="279208"/>
    <lineage>
        <taxon>Bacteria</taxon>
        <taxon>Bacillati</taxon>
        <taxon>Bacillota</taxon>
        <taxon>Bacilli</taxon>
        <taxon>Bacillales</taxon>
        <taxon>Paenibacillaceae</taxon>
        <taxon>Paenibacillus</taxon>
    </lineage>
</organism>
<evidence type="ECO:0000256" key="2">
    <source>
        <dbReference type="ARBA" id="ARBA00022448"/>
    </source>
</evidence>
<keyword evidence="10" id="KW-1185">Reference proteome</keyword>
<dbReference type="InterPro" id="IPR000515">
    <property type="entry name" value="MetI-like"/>
</dbReference>
<name>A0ABV5VP92_9BACL</name>
<dbReference type="RefSeq" id="WP_344916634.1">
    <property type="nucleotide sequence ID" value="NZ_BAAAYO010000021.1"/>
</dbReference>
<evidence type="ECO:0000256" key="3">
    <source>
        <dbReference type="ARBA" id="ARBA00022475"/>
    </source>
</evidence>
<dbReference type="Proteomes" id="UP001589619">
    <property type="component" value="Unassembled WGS sequence"/>
</dbReference>
<proteinExistence type="inferred from homology"/>
<feature type="transmembrane region" description="Helical" evidence="7">
    <location>
        <begin position="269"/>
        <end position="288"/>
    </location>
</feature>
<dbReference type="PANTHER" id="PTHR30193">
    <property type="entry name" value="ABC TRANSPORTER PERMEASE PROTEIN"/>
    <property type="match status" value="1"/>
</dbReference>
<reference evidence="9 10" key="1">
    <citation type="submission" date="2024-09" db="EMBL/GenBank/DDBJ databases">
        <authorList>
            <person name="Sun Q."/>
            <person name="Mori K."/>
        </authorList>
    </citation>
    <scope>NUCLEOTIDE SEQUENCE [LARGE SCALE GENOMIC DNA]</scope>
    <source>
        <strain evidence="9 10">JCM 12520</strain>
    </source>
</reference>
<keyword evidence="5 7" id="KW-1133">Transmembrane helix</keyword>
<evidence type="ECO:0000259" key="8">
    <source>
        <dbReference type="PROSITE" id="PS50928"/>
    </source>
</evidence>
<feature type="transmembrane region" description="Helical" evidence="7">
    <location>
        <begin position="79"/>
        <end position="100"/>
    </location>
</feature>
<feature type="transmembrane region" description="Helical" evidence="7">
    <location>
        <begin position="160"/>
        <end position="185"/>
    </location>
</feature>
<dbReference type="SUPFAM" id="SSF161098">
    <property type="entry name" value="MetI-like"/>
    <property type="match status" value="1"/>
</dbReference>
<evidence type="ECO:0000313" key="9">
    <source>
        <dbReference type="EMBL" id="MFB9750092.1"/>
    </source>
</evidence>
<dbReference type="Pfam" id="PF00528">
    <property type="entry name" value="BPD_transp_1"/>
    <property type="match status" value="1"/>
</dbReference>
<evidence type="ECO:0000256" key="6">
    <source>
        <dbReference type="ARBA" id="ARBA00023136"/>
    </source>
</evidence>
<keyword evidence="6 7" id="KW-0472">Membrane</keyword>